<gene>
    <name evidence="2" type="ORF">H109_06707</name>
</gene>
<evidence type="ECO:0000313" key="2">
    <source>
        <dbReference type="EMBL" id="KDB21358.1"/>
    </source>
</evidence>
<protein>
    <submittedName>
        <fullName evidence="2">Uncharacterized protein</fullName>
    </submittedName>
</protein>
<proteinExistence type="predicted"/>
<dbReference type="AlphaFoldDB" id="A0A059J103"/>
<feature type="compositionally biased region" description="Acidic residues" evidence="1">
    <location>
        <begin position="64"/>
        <end position="74"/>
    </location>
</feature>
<dbReference type="EMBL" id="AOKY01000513">
    <property type="protein sequence ID" value="KDB21358.1"/>
    <property type="molecule type" value="Genomic_DNA"/>
</dbReference>
<evidence type="ECO:0000256" key="1">
    <source>
        <dbReference type="SAM" id="MobiDB-lite"/>
    </source>
</evidence>
<reference evidence="2 3" key="1">
    <citation type="submission" date="2014-02" db="EMBL/GenBank/DDBJ databases">
        <title>The Genome Sequence of Trichophyton interdigitale MR816.</title>
        <authorList>
            <consortium name="The Broad Institute Genomics Platform"/>
            <person name="Cuomo C.A."/>
            <person name="White T.C."/>
            <person name="Graser Y."/>
            <person name="Martinez-Rossi N."/>
            <person name="Heitman J."/>
            <person name="Young S.K."/>
            <person name="Zeng Q."/>
            <person name="Gargeya S."/>
            <person name="Abouelleil A."/>
            <person name="Alvarado L."/>
            <person name="Chapman S.B."/>
            <person name="Gainer-Dewar J."/>
            <person name="Goldberg J."/>
            <person name="Griggs A."/>
            <person name="Gujja S."/>
            <person name="Hansen M."/>
            <person name="Howarth C."/>
            <person name="Imamovic A."/>
            <person name="Larimer J."/>
            <person name="Martinez D."/>
            <person name="Murphy C."/>
            <person name="Pearson M.D."/>
            <person name="Persinoti G."/>
            <person name="Poon T."/>
            <person name="Priest M."/>
            <person name="Roberts A.D."/>
            <person name="Saif S."/>
            <person name="Shea T.D."/>
            <person name="Sykes S.N."/>
            <person name="Wortman J."/>
            <person name="Nusbaum C."/>
            <person name="Birren B."/>
        </authorList>
    </citation>
    <scope>NUCLEOTIDE SEQUENCE [LARGE SCALE GENOMIC DNA]</scope>
    <source>
        <strain evidence="2 3">MR816</strain>
    </source>
</reference>
<keyword evidence="3" id="KW-1185">Reference proteome</keyword>
<dbReference type="HOGENOM" id="CLU_2074812_0_0_1"/>
<feature type="region of interest" description="Disordered" evidence="1">
    <location>
        <begin position="1"/>
        <end position="90"/>
    </location>
</feature>
<name>A0A059J103_TRIIM</name>
<feature type="compositionally biased region" description="Basic and acidic residues" evidence="1">
    <location>
        <begin position="75"/>
        <end position="85"/>
    </location>
</feature>
<dbReference type="Proteomes" id="UP000024533">
    <property type="component" value="Unassembled WGS sequence"/>
</dbReference>
<feature type="compositionally biased region" description="Basic and acidic residues" evidence="1">
    <location>
        <begin position="31"/>
        <end position="49"/>
    </location>
</feature>
<comment type="caution">
    <text evidence="2">The sequence shown here is derived from an EMBL/GenBank/DDBJ whole genome shotgun (WGS) entry which is preliminary data.</text>
</comment>
<organism evidence="2 3">
    <name type="scientific">Trichophyton interdigitale (strain MR816)</name>
    <dbReference type="NCBI Taxonomy" id="1215338"/>
    <lineage>
        <taxon>Eukaryota</taxon>
        <taxon>Fungi</taxon>
        <taxon>Dikarya</taxon>
        <taxon>Ascomycota</taxon>
        <taxon>Pezizomycotina</taxon>
        <taxon>Eurotiomycetes</taxon>
        <taxon>Eurotiomycetidae</taxon>
        <taxon>Onygenales</taxon>
        <taxon>Arthrodermataceae</taxon>
        <taxon>Trichophyton</taxon>
    </lineage>
</organism>
<accession>A0A059J103</accession>
<sequence>MAAARKSRSLKPVQARIIQTNEAKQKQAKQARKEAILGTGMDKDKGKDGGEEDEEDKMKKTKDDEEDEEEDEEVEARGGRRDETTIRPSVHPSGCFFIVFIVFRRLHLNSEASLLTFG</sequence>
<evidence type="ECO:0000313" key="3">
    <source>
        <dbReference type="Proteomes" id="UP000024533"/>
    </source>
</evidence>